<dbReference type="Proteomes" id="UP000663722">
    <property type="component" value="Chromosome"/>
</dbReference>
<reference evidence="1" key="1">
    <citation type="journal article" date="2021" name="Microb. Physiol.">
        <title>Proteogenomic Insights into the Physiology of Marine, Sulfate-Reducing, Filamentous Desulfonema limicola and Desulfonema magnum.</title>
        <authorList>
            <person name="Schnaars V."/>
            <person name="Wohlbrand L."/>
            <person name="Scheve S."/>
            <person name="Hinrichs C."/>
            <person name="Reinhardt R."/>
            <person name="Rabus R."/>
        </authorList>
    </citation>
    <scope>NUCLEOTIDE SEQUENCE</scope>
    <source>
        <strain evidence="1">4be13</strain>
    </source>
</reference>
<dbReference type="KEGG" id="dmm:dnm_034540"/>
<proteinExistence type="predicted"/>
<keyword evidence="2" id="KW-1185">Reference proteome</keyword>
<accession>A0A975BKZ3</accession>
<sequence>MKLTYMTPGNYEKQHYDQLTLLLIQRVLTGLETVCELVT</sequence>
<protein>
    <submittedName>
        <fullName evidence="1">Uncharacterized protein</fullName>
    </submittedName>
</protein>
<dbReference type="EMBL" id="CP061800">
    <property type="protein sequence ID" value="QTA87421.1"/>
    <property type="molecule type" value="Genomic_DNA"/>
</dbReference>
<organism evidence="1 2">
    <name type="scientific">Desulfonema magnum</name>
    <dbReference type="NCBI Taxonomy" id="45655"/>
    <lineage>
        <taxon>Bacteria</taxon>
        <taxon>Pseudomonadati</taxon>
        <taxon>Thermodesulfobacteriota</taxon>
        <taxon>Desulfobacteria</taxon>
        <taxon>Desulfobacterales</taxon>
        <taxon>Desulfococcaceae</taxon>
        <taxon>Desulfonema</taxon>
    </lineage>
</organism>
<gene>
    <name evidence="1" type="ORF">dnm_034540</name>
</gene>
<evidence type="ECO:0000313" key="2">
    <source>
        <dbReference type="Proteomes" id="UP000663722"/>
    </source>
</evidence>
<name>A0A975BKZ3_9BACT</name>
<dbReference type="AlphaFoldDB" id="A0A975BKZ3"/>
<evidence type="ECO:0000313" key="1">
    <source>
        <dbReference type="EMBL" id="QTA87421.1"/>
    </source>
</evidence>